<keyword evidence="2" id="KW-1185">Reference proteome</keyword>
<proteinExistence type="predicted"/>
<dbReference type="Proteomes" id="UP000606172">
    <property type="component" value="Unassembled WGS sequence"/>
</dbReference>
<protein>
    <submittedName>
        <fullName evidence="1">Uncharacterized protein</fullName>
    </submittedName>
</protein>
<accession>A0A919V907</accession>
<dbReference type="InterPro" id="IPR029068">
    <property type="entry name" value="Glyas_Bleomycin-R_OHBP_Dase"/>
</dbReference>
<dbReference type="EMBL" id="BOOW01000026">
    <property type="protein sequence ID" value="GII93797.1"/>
    <property type="molecule type" value="Genomic_DNA"/>
</dbReference>
<dbReference type="SUPFAM" id="SSF54593">
    <property type="entry name" value="Glyoxalase/Bleomycin resistance protein/Dihydroxybiphenyl dioxygenase"/>
    <property type="match status" value="1"/>
</dbReference>
<sequence>MRANLIVIYTHRLSECRKFYESLGLVFEEEQHGTGPRHFAAVLPGGMVFELYPAAAPGRESGPVRLGFGSEVRARHGYAAGRHMLRDPDGRTIELHVAG</sequence>
<evidence type="ECO:0000313" key="2">
    <source>
        <dbReference type="Proteomes" id="UP000606172"/>
    </source>
</evidence>
<gene>
    <name evidence="1" type="ORF">Ssi02_40280</name>
</gene>
<organism evidence="1 2">
    <name type="scientific">Sinosporangium siamense</name>
    <dbReference type="NCBI Taxonomy" id="1367973"/>
    <lineage>
        <taxon>Bacteria</taxon>
        <taxon>Bacillati</taxon>
        <taxon>Actinomycetota</taxon>
        <taxon>Actinomycetes</taxon>
        <taxon>Streptosporangiales</taxon>
        <taxon>Streptosporangiaceae</taxon>
        <taxon>Sinosporangium</taxon>
    </lineage>
</organism>
<dbReference type="Gene3D" id="3.10.180.10">
    <property type="entry name" value="2,3-Dihydroxybiphenyl 1,2-Dioxygenase, domain 1"/>
    <property type="match status" value="1"/>
</dbReference>
<dbReference type="RefSeq" id="WP_204027454.1">
    <property type="nucleotide sequence ID" value="NZ_BOOW01000026.1"/>
</dbReference>
<evidence type="ECO:0000313" key="1">
    <source>
        <dbReference type="EMBL" id="GII93797.1"/>
    </source>
</evidence>
<dbReference type="AlphaFoldDB" id="A0A919V907"/>
<reference evidence="1" key="1">
    <citation type="submission" date="2021-01" db="EMBL/GenBank/DDBJ databases">
        <title>Whole genome shotgun sequence of Sinosporangium siamense NBRC 109515.</title>
        <authorList>
            <person name="Komaki H."/>
            <person name="Tamura T."/>
        </authorList>
    </citation>
    <scope>NUCLEOTIDE SEQUENCE</scope>
    <source>
        <strain evidence="1">NBRC 109515</strain>
    </source>
</reference>
<comment type="caution">
    <text evidence="1">The sequence shown here is derived from an EMBL/GenBank/DDBJ whole genome shotgun (WGS) entry which is preliminary data.</text>
</comment>
<name>A0A919V907_9ACTN</name>